<dbReference type="PROSITE" id="PS50056">
    <property type="entry name" value="TYR_PHOSPHATASE_2"/>
    <property type="match status" value="1"/>
</dbReference>
<dbReference type="InterPro" id="IPR029021">
    <property type="entry name" value="Prot-tyrosine_phosphatase-like"/>
</dbReference>
<name>A0ABQ0M4W7_MYCCL</name>
<feature type="domain" description="Tyrosine-protein phosphatase" evidence="6">
    <location>
        <begin position="218"/>
        <end position="374"/>
    </location>
</feature>
<gene>
    <name evidence="8" type="ORF">MCHLO_14370</name>
</gene>
<comment type="similarity">
    <text evidence="1">Belongs to the protein-tyrosine phosphatase family. Non-receptor class dual specificity subfamily.</text>
</comment>
<evidence type="ECO:0000256" key="5">
    <source>
        <dbReference type="SAM" id="MobiDB-lite"/>
    </source>
</evidence>
<dbReference type="PROSITE" id="PS00383">
    <property type="entry name" value="TYR_PHOSPHATASE_1"/>
    <property type="match status" value="1"/>
</dbReference>
<organism evidence="8 9">
    <name type="scientific">Mycena chlorophos</name>
    <name type="common">Agaric fungus</name>
    <name type="synonym">Agaricus chlorophos</name>
    <dbReference type="NCBI Taxonomy" id="658473"/>
    <lineage>
        <taxon>Eukaryota</taxon>
        <taxon>Fungi</taxon>
        <taxon>Dikarya</taxon>
        <taxon>Basidiomycota</taxon>
        <taxon>Agaricomycotina</taxon>
        <taxon>Agaricomycetes</taxon>
        <taxon>Agaricomycetidae</taxon>
        <taxon>Agaricales</taxon>
        <taxon>Marasmiineae</taxon>
        <taxon>Mycenaceae</taxon>
        <taxon>Mycena</taxon>
    </lineage>
</organism>
<evidence type="ECO:0000256" key="4">
    <source>
        <dbReference type="ARBA" id="ARBA00022912"/>
    </source>
</evidence>
<dbReference type="Proteomes" id="UP000815677">
    <property type="component" value="Unassembled WGS sequence"/>
</dbReference>
<proteinExistence type="inferred from homology"/>
<evidence type="ECO:0000256" key="3">
    <source>
        <dbReference type="ARBA" id="ARBA00022801"/>
    </source>
</evidence>
<reference evidence="8" key="1">
    <citation type="submission" date="2014-09" db="EMBL/GenBank/DDBJ databases">
        <title>Genome sequence of the luminous mushroom Mycena chlorophos for searching fungal bioluminescence genes.</title>
        <authorList>
            <person name="Tanaka Y."/>
            <person name="Kasuga D."/>
            <person name="Oba Y."/>
            <person name="Hase S."/>
            <person name="Sato K."/>
            <person name="Oba Y."/>
            <person name="Sakakibara Y."/>
        </authorList>
    </citation>
    <scope>NUCLEOTIDE SEQUENCE</scope>
</reference>
<dbReference type="PROSITE" id="PS50054">
    <property type="entry name" value="TYR_PHOSPHATASE_DUAL"/>
    <property type="match status" value="1"/>
</dbReference>
<dbReference type="Gene3D" id="3.90.190.10">
    <property type="entry name" value="Protein tyrosine phosphatase superfamily"/>
    <property type="match status" value="1"/>
</dbReference>
<dbReference type="SMART" id="SM00195">
    <property type="entry name" value="DSPc"/>
    <property type="match status" value="1"/>
</dbReference>
<dbReference type="CDD" id="cd14498">
    <property type="entry name" value="DSP"/>
    <property type="match status" value="1"/>
</dbReference>
<dbReference type="InterPro" id="IPR000387">
    <property type="entry name" value="Tyr_Pase_dom"/>
</dbReference>
<feature type="region of interest" description="Disordered" evidence="5">
    <location>
        <begin position="185"/>
        <end position="205"/>
    </location>
</feature>
<evidence type="ECO:0000259" key="6">
    <source>
        <dbReference type="PROSITE" id="PS50054"/>
    </source>
</evidence>
<dbReference type="PANTHER" id="PTHR10159:SF519">
    <property type="entry name" value="DUAL SPECIFICITY PROTEIN PHOSPHATASE MPK3"/>
    <property type="match status" value="1"/>
</dbReference>
<evidence type="ECO:0000256" key="2">
    <source>
        <dbReference type="ARBA" id="ARBA00013064"/>
    </source>
</evidence>
<keyword evidence="3" id="KW-0378">Hydrolase</keyword>
<accession>A0ABQ0M4W7</accession>
<feature type="domain" description="Tyrosine specific protein phosphatases" evidence="7">
    <location>
        <begin position="287"/>
        <end position="353"/>
    </location>
</feature>
<evidence type="ECO:0000313" key="9">
    <source>
        <dbReference type="Proteomes" id="UP000815677"/>
    </source>
</evidence>
<dbReference type="PANTHER" id="PTHR10159">
    <property type="entry name" value="DUAL SPECIFICITY PROTEIN PHOSPHATASE"/>
    <property type="match status" value="1"/>
</dbReference>
<evidence type="ECO:0000256" key="1">
    <source>
        <dbReference type="ARBA" id="ARBA00008601"/>
    </source>
</evidence>
<protein>
    <recommendedName>
        <fullName evidence="2">protein-tyrosine-phosphatase</fullName>
        <ecNumber evidence="2">3.1.3.48</ecNumber>
    </recommendedName>
</protein>
<dbReference type="EC" id="3.1.3.48" evidence="2"/>
<dbReference type="EMBL" id="DF849506">
    <property type="protein sequence ID" value="GAT57877.1"/>
    <property type="molecule type" value="Genomic_DNA"/>
</dbReference>
<evidence type="ECO:0000259" key="7">
    <source>
        <dbReference type="PROSITE" id="PS50056"/>
    </source>
</evidence>
<evidence type="ECO:0000313" key="8">
    <source>
        <dbReference type="EMBL" id="GAT57877.1"/>
    </source>
</evidence>
<feature type="region of interest" description="Disordered" evidence="5">
    <location>
        <begin position="73"/>
        <end position="99"/>
    </location>
</feature>
<dbReference type="Pfam" id="PF00782">
    <property type="entry name" value="DSPc"/>
    <property type="match status" value="1"/>
</dbReference>
<keyword evidence="4" id="KW-0904">Protein phosphatase</keyword>
<dbReference type="InterPro" id="IPR016130">
    <property type="entry name" value="Tyr_Pase_AS"/>
</dbReference>
<dbReference type="InterPro" id="IPR000340">
    <property type="entry name" value="Dual-sp_phosphatase_cat-dom"/>
</dbReference>
<sequence>MSACDSQSKLYTYYASWSDLDTLLLLAASPRQARASPPSFLAVACRRSRRRRHRSDAELDASTPCAPMACAGEPSNALRGPKRARTANAHPYARPEQPVKRRALSLTLGLNLNFPASNEGDSTFSAPPKLTSNISTNSLENYYPVHAAASCSSASTSSSSTSFSSWPSSSATSFSSASSSYAPSPATSPCDYTDPPPPSGAPILRADDPALAPYLSSQPSFSSLTSSIAIGDLAFAEDASALEREGITHVVSVVSGRVHVPDVIPPSNRLHIPLPDTPFAELVGALASVLEWVKAALQSQLEPRILIHCAHGISRSPAVGAGLLISMPLVDGDDGPAQLSAAAALDYVRARRPAADVNWGFARQLVEWEDIPHRILRPLDASPTLSQLEGAPWQLPEFPCDYPPGLPPVTGSDLVCAVIDRTRNVSLEWMADAAVNVAANEALRRAHYPSHALMEPLAAQ</sequence>
<keyword evidence="9" id="KW-1185">Reference proteome</keyword>
<dbReference type="InterPro" id="IPR020422">
    <property type="entry name" value="TYR_PHOSPHATASE_DUAL_dom"/>
</dbReference>
<dbReference type="SUPFAM" id="SSF52799">
    <property type="entry name" value="(Phosphotyrosine protein) phosphatases II"/>
    <property type="match status" value="1"/>
</dbReference>